<dbReference type="Pfam" id="PF04720">
    <property type="entry name" value="PDDEXK_6"/>
    <property type="match status" value="1"/>
</dbReference>
<dbReference type="AlphaFoldDB" id="A0AA86VWE7"/>
<name>A0AA86VWE7_9FABA</name>
<dbReference type="Gramene" id="rna-AYBTSS11_LOCUS3781">
    <property type="protein sequence ID" value="CAJ1921210.1"/>
    <property type="gene ID" value="gene-AYBTSS11_LOCUS3781"/>
</dbReference>
<proteinExistence type="predicted"/>
<protein>
    <submittedName>
        <fullName evidence="1">Uncharacterized protein</fullName>
    </submittedName>
</protein>
<dbReference type="EMBL" id="OY731398">
    <property type="protein sequence ID" value="CAJ1921210.1"/>
    <property type="molecule type" value="Genomic_DNA"/>
</dbReference>
<dbReference type="NCBIfam" id="TIGR01615">
    <property type="entry name" value="A_thal_3542"/>
    <property type="match status" value="1"/>
</dbReference>
<evidence type="ECO:0000313" key="2">
    <source>
        <dbReference type="Proteomes" id="UP001189624"/>
    </source>
</evidence>
<sequence>MSSFIRKKRVTDLLNDQARARLVGGHYRNLNSCDQLSGEGESPSLSYLVHGFLEEDTCVCSEDSVFDDSDCDRVDSVDDSSDSVSDSSSVAISPSITTDPYRNLLIAHVTEGAEKFAFLREQNAILYRRNVAAFLRERRHDAAVCETAGDASGGSHEFIDVVQPGAATWRYFVDLDFRAQFEVARPTRQFAEVMNTVPGIFVGRAEELKRTVSTLCDALRRCFRSRGLPVPPWRKNRFMQNKWFGPCRRTMDPVRLAVNGVSCKLVGFNDVVLEAGRVVRTR</sequence>
<reference evidence="1" key="1">
    <citation type="submission" date="2023-10" db="EMBL/GenBank/DDBJ databases">
        <authorList>
            <person name="Domelevo Entfellner J.-B."/>
        </authorList>
    </citation>
    <scope>NUCLEOTIDE SEQUENCE</scope>
</reference>
<gene>
    <name evidence="1" type="ORF">AYBTSS11_LOCUS3781</name>
</gene>
<keyword evidence="2" id="KW-1185">Reference proteome</keyword>
<accession>A0AA86VWE7</accession>
<dbReference type="PANTHER" id="PTHR31579:SF43">
    <property type="entry name" value="DUF506 FAMILY PROTEIN"/>
    <property type="match status" value="1"/>
</dbReference>
<organism evidence="1 2">
    <name type="scientific">Sphenostylis stenocarpa</name>
    <dbReference type="NCBI Taxonomy" id="92480"/>
    <lineage>
        <taxon>Eukaryota</taxon>
        <taxon>Viridiplantae</taxon>
        <taxon>Streptophyta</taxon>
        <taxon>Embryophyta</taxon>
        <taxon>Tracheophyta</taxon>
        <taxon>Spermatophyta</taxon>
        <taxon>Magnoliopsida</taxon>
        <taxon>eudicotyledons</taxon>
        <taxon>Gunneridae</taxon>
        <taxon>Pentapetalae</taxon>
        <taxon>rosids</taxon>
        <taxon>fabids</taxon>
        <taxon>Fabales</taxon>
        <taxon>Fabaceae</taxon>
        <taxon>Papilionoideae</taxon>
        <taxon>50 kb inversion clade</taxon>
        <taxon>NPAAA clade</taxon>
        <taxon>indigoferoid/millettioid clade</taxon>
        <taxon>Phaseoleae</taxon>
        <taxon>Sphenostylis</taxon>
    </lineage>
</organism>
<dbReference type="Proteomes" id="UP001189624">
    <property type="component" value="Chromosome 1"/>
</dbReference>
<evidence type="ECO:0000313" key="1">
    <source>
        <dbReference type="EMBL" id="CAJ1921210.1"/>
    </source>
</evidence>
<dbReference type="PANTHER" id="PTHR31579">
    <property type="entry name" value="OS03G0796600 PROTEIN"/>
    <property type="match status" value="1"/>
</dbReference>
<dbReference type="InterPro" id="IPR006502">
    <property type="entry name" value="PDDEXK-like"/>
</dbReference>